<dbReference type="GO" id="GO:0032259">
    <property type="term" value="P:methylation"/>
    <property type="evidence" value="ECO:0007669"/>
    <property type="project" value="UniProtKB-KW"/>
</dbReference>
<dbReference type="AlphaFoldDB" id="A0AA86NLV3"/>
<feature type="domain" description="Methyltransferase type 11" evidence="4">
    <location>
        <begin position="50"/>
        <end position="149"/>
    </location>
</feature>
<gene>
    <name evidence="6" type="ORF">HINF_LOCUS47948</name>
    <name evidence="5" type="ORF">HINF_LOCUS9184</name>
</gene>
<dbReference type="GO" id="GO:0008757">
    <property type="term" value="F:S-adenosylmethionine-dependent methyltransferase activity"/>
    <property type="evidence" value="ECO:0007669"/>
    <property type="project" value="InterPro"/>
</dbReference>
<dbReference type="Pfam" id="PF08241">
    <property type="entry name" value="Methyltransf_11"/>
    <property type="match status" value="1"/>
</dbReference>
<dbReference type="PANTHER" id="PTHR12176">
    <property type="entry name" value="SAM-DEPENDENT METHYLTRANSFERASE SUPERFAMILY PROTEIN"/>
    <property type="match status" value="1"/>
</dbReference>
<evidence type="ECO:0000313" key="7">
    <source>
        <dbReference type="Proteomes" id="UP001642409"/>
    </source>
</evidence>
<evidence type="ECO:0000256" key="2">
    <source>
        <dbReference type="ARBA" id="ARBA00022603"/>
    </source>
</evidence>
<evidence type="ECO:0000313" key="5">
    <source>
        <dbReference type="EMBL" id="CAI9921539.1"/>
    </source>
</evidence>
<dbReference type="InterPro" id="IPR029063">
    <property type="entry name" value="SAM-dependent_MTases_sf"/>
</dbReference>
<reference evidence="6 7" key="2">
    <citation type="submission" date="2024-07" db="EMBL/GenBank/DDBJ databases">
        <authorList>
            <person name="Akdeniz Z."/>
        </authorList>
    </citation>
    <scope>NUCLEOTIDE SEQUENCE [LARGE SCALE GENOMIC DNA]</scope>
</reference>
<dbReference type="SUPFAM" id="SSF53335">
    <property type="entry name" value="S-adenosyl-L-methionine-dependent methyltransferases"/>
    <property type="match status" value="1"/>
</dbReference>
<name>A0AA86NLV3_9EUKA</name>
<dbReference type="CDD" id="cd02440">
    <property type="entry name" value="AdoMet_MTases"/>
    <property type="match status" value="1"/>
</dbReference>
<sequence length="194" mass="22746">MFQHEKQQYHDAVYLEQRYEKQPEQFDWYYAYEDLIPQLSFVLHKNHKVLCIGNGNSIFPVQLYDSFGITNIIASDISKVVTQQMNSKYNKQGLVFEVDDATSSHHPSSSFDVVFDKGCTDALQTGAPELVQKVIDESHRLLKTGGYFLLISFGVPYKRLHLFDKEKWDVGIRKLKETEYNEEDYFCYFCKKIQ</sequence>
<organism evidence="5">
    <name type="scientific">Hexamita inflata</name>
    <dbReference type="NCBI Taxonomy" id="28002"/>
    <lineage>
        <taxon>Eukaryota</taxon>
        <taxon>Metamonada</taxon>
        <taxon>Diplomonadida</taxon>
        <taxon>Hexamitidae</taxon>
        <taxon>Hexamitinae</taxon>
        <taxon>Hexamita</taxon>
    </lineage>
</organism>
<evidence type="ECO:0000256" key="1">
    <source>
        <dbReference type="ARBA" id="ARBA00008361"/>
    </source>
</evidence>
<dbReference type="PANTHER" id="PTHR12176:SF79">
    <property type="entry name" value="METHYLTRANSFERASE TYPE 11 DOMAIN-CONTAINING PROTEIN"/>
    <property type="match status" value="1"/>
</dbReference>
<evidence type="ECO:0000259" key="4">
    <source>
        <dbReference type="Pfam" id="PF08241"/>
    </source>
</evidence>
<keyword evidence="7" id="KW-1185">Reference proteome</keyword>
<proteinExistence type="inferred from homology"/>
<keyword evidence="3" id="KW-0808">Transferase</keyword>
<dbReference type="Gene3D" id="3.40.50.150">
    <property type="entry name" value="Vaccinia Virus protein VP39"/>
    <property type="match status" value="1"/>
</dbReference>
<comment type="caution">
    <text evidence="5">The sequence shown here is derived from an EMBL/GenBank/DDBJ whole genome shotgun (WGS) entry which is preliminary data.</text>
</comment>
<comment type="similarity">
    <text evidence="1">Belongs to the methyltransferase superfamily.</text>
</comment>
<reference evidence="5" key="1">
    <citation type="submission" date="2023-06" db="EMBL/GenBank/DDBJ databases">
        <authorList>
            <person name="Kurt Z."/>
        </authorList>
    </citation>
    <scope>NUCLEOTIDE SEQUENCE</scope>
</reference>
<dbReference type="InterPro" id="IPR051419">
    <property type="entry name" value="Lys/N-term_MeTrsfase_sf"/>
</dbReference>
<accession>A0AA86NLV3</accession>
<evidence type="ECO:0000256" key="3">
    <source>
        <dbReference type="ARBA" id="ARBA00022679"/>
    </source>
</evidence>
<dbReference type="EMBL" id="CATOUU010000226">
    <property type="protein sequence ID" value="CAI9921539.1"/>
    <property type="molecule type" value="Genomic_DNA"/>
</dbReference>
<keyword evidence="2" id="KW-0489">Methyltransferase</keyword>
<dbReference type="EMBL" id="CAXDID020000218">
    <property type="protein sequence ID" value="CAL6058058.1"/>
    <property type="molecule type" value="Genomic_DNA"/>
</dbReference>
<dbReference type="Proteomes" id="UP001642409">
    <property type="component" value="Unassembled WGS sequence"/>
</dbReference>
<dbReference type="InterPro" id="IPR013216">
    <property type="entry name" value="Methyltransf_11"/>
</dbReference>
<protein>
    <submittedName>
        <fullName evidence="5">Endothelin-converting enzyme 2</fullName>
    </submittedName>
    <submittedName>
        <fullName evidence="6">Endothelin-converting_enzyme 2</fullName>
    </submittedName>
</protein>
<evidence type="ECO:0000313" key="6">
    <source>
        <dbReference type="EMBL" id="CAL6058058.1"/>
    </source>
</evidence>